<gene>
    <name evidence="13" type="ORF">EYC98_06635</name>
</gene>
<dbReference type="EMBL" id="SHNN01000001">
    <property type="protein sequence ID" value="MCX2980549.1"/>
    <property type="molecule type" value="Genomic_DNA"/>
</dbReference>
<dbReference type="PANTHER" id="PTHR12358:SF106">
    <property type="entry name" value="LIPID KINASE YEGS"/>
    <property type="match status" value="1"/>
</dbReference>
<keyword evidence="4" id="KW-0479">Metal-binding</keyword>
<dbReference type="InterPro" id="IPR045540">
    <property type="entry name" value="YegS/DAGK_C"/>
</dbReference>
<evidence type="ECO:0000256" key="9">
    <source>
        <dbReference type="ARBA" id="ARBA00023098"/>
    </source>
</evidence>
<dbReference type="Gene3D" id="2.60.200.40">
    <property type="match status" value="1"/>
</dbReference>
<name>A0ABT3TGJ6_9GAMM</name>
<dbReference type="NCBIfam" id="TIGR00147">
    <property type="entry name" value="YegS/Rv2252/BmrU family lipid kinase"/>
    <property type="match status" value="1"/>
</dbReference>
<dbReference type="InterPro" id="IPR016064">
    <property type="entry name" value="NAD/diacylglycerol_kinase_sf"/>
</dbReference>
<evidence type="ECO:0000256" key="11">
    <source>
        <dbReference type="ARBA" id="ARBA00023264"/>
    </source>
</evidence>
<keyword evidence="2" id="KW-0444">Lipid biosynthesis</keyword>
<sequence>MPDTEFCFIINPAASGGGGNRHWSLLQELLDAAKVRYCYHVSQQKGHCAELTRNALQGGQRNFVAVGGDGTANEVLNGIFKEISLDRQEVTLSVVPWGTGNDWASYYGFSARPEACIDVLRSGVTLKQDIGKVSYTNASGQPANHFFLNCAGTGFDSFLLEKMGGGGGRRLRYLLYLLKCLVSYRATPLRIDIDGDELEYLTTLLEVCIGDRAGAGMRFAPRASADDGLFEVLLIDKLSTAQLIRSLTYIYNGRIDEHPAARRWRSPRLAVAAHAEQFFHCDGELVGRLPIRLEILPRAVSIMIPSAS</sequence>
<dbReference type="Proteomes" id="UP001143362">
    <property type="component" value="Unassembled WGS sequence"/>
</dbReference>
<dbReference type="GO" id="GO:0016301">
    <property type="term" value="F:kinase activity"/>
    <property type="evidence" value="ECO:0007669"/>
    <property type="project" value="UniProtKB-KW"/>
</dbReference>
<accession>A0ABT3TGJ6</accession>
<dbReference type="Pfam" id="PF19279">
    <property type="entry name" value="YegS_C"/>
    <property type="match status" value="1"/>
</dbReference>
<dbReference type="Gene3D" id="3.40.50.10330">
    <property type="entry name" value="Probable inorganic polyphosphate/atp-NAD kinase, domain 1"/>
    <property type="match status" value="1"/>
</dbReference>
<evidence type="ECO:0000256" key="2">
    <source>
        <dbReference type="ARBA" id="ARBA00022516"/>
    </source>
</evidence>
<dbReference type="InterPro" id="IPR005218">
    <property type="entry name" value="Diacylglycerol/lipid_kinase"/>
</dbReference>
<keyword evidence="5" id="KW-0547">Nucleotide-binding</keyword>
<dbReference type="Pfam" id="PF00781">
    <property type="entry name" value="DAGK_cat"/>
    <property type="match status" value="1"/>
</dbReference>
<comment type="cofactor">
    <cofactor evidence="1">
        <name>Mg(2+)</name>
        <dbReference type="ChEBI" id="CHEBI:18420"/>
    </cofactor>
</comment>
<dbReference type="PROSITE" id="PS50146">
    <property type="entry name" value="DAGK"/>
    <property type="match status" value="1"/>
</dbReference>
<evidence type="ECO:0000256" key="4">
    <source>
        <dbReference type="ARBA" id="ARBA00022723"/>
    </source>
</evidence>
<dbReference type="PANTHER" id="PTHR12358">
    <property type="entry name" value="SPHINGOSINE KINASE"/>
    <property type="match status" value="1"/>
</dbReference>
<keyword evidence="6 13" id="KW-0418">Kinase</keyword>
<evidence type="ECO:0000256" key="3">
    <source>
        <dbReference type="ARBA" id="ARBA00022679"/>
    </source>
</evidence>
<evidence type="ECO:0000256" key="10">
    <source>
        <dbReference type="ARBA" id="ARBA00023209"/>
    </source>
</evidence>
<evidence type="ECO:0000256" key="7">
    <source>
        <dbReference type="ARBA" id="ARBA00022840"/>
    </source>
</evidence>
<comment type="caution">
    <text evidence="13">The sequence shown here is derived from an EMBL/GenBank/DDBJ whole genome shotgun (WGS) entry which is preliminary data.</text>
</comment>
<keyword evidence="10" id="KW-0594">Phospholipid biosynthesis</keyword>
<dbReference type="SUPFAM" id="SSF111331">
    <property type="entry name" value="NAD kinase/diacylglycerol kinase-like"/>
    <property type="match status" value="1"/>
</dbReference>
<evidence type="ECO:0000256" key="5">
    <source>
        <dbReference type="ARBA" id="ARBA00022741"/>
    </source>
</evidence>
<evidence type="ECO:0000256" key="8">
    <source>
        <dbReference type="ARBA" id="ARBA00022842"/>
    </source>
</evidence>
<keyword evidence="7" id="KW-0067">ATP-binding</keyword>
<evidence type="ECO:0000313" key="13">
    <source>
        <dbReference type="EMBL" id="MCX2980549.1"/>
    </source>
</evidence>
<keyword evidence="9" id="KW-0443">Lipid metabolism</keyword>
<evidence type="ECO:0000256" key="1">
    <source>
        <dbReference type="ARBA" id="ARBA00001946"/>
    </source>
</evidence>
<dbReference type="InterPro" id="IPR050187">
    <property type="entry name" value="Lipid_Phosphate_FormReg"/>
</dbReference>
<dbReference type="InterPro" id="IPR017438">
    <property type="entry name" value="ATP-NAD_kinase_N"/>
</dbReference>
<protein>
    <submittedName>
        <fullName evidence="13">Diacylglycerol kinase family lipid kinase</fullName>
    </submittedName>
</protein>
<keyword evidence="8" id="KW-0460">Magnesium</keyword>
<proteinExistence type="predicted"/>
<organism evidence="13 14">
    <name type="scientific">Candidatus Litorirhabdus singularis</name>
    <dbReference type="NCBI Taxonomy" id="2518993"/>
    <lineage>
        <taxon>Bacteria</taxon>
        <taxon>Pseudomonadati</taxon>
        <taxon>Pseudomonadota</taxon>
        <taxon>Gammaproteobacteria</taxon>
        <taxon>Cellvibrionales</taxon>
        <taxon>Halieaceae</taxon>
        <taxon>Candidatus Litorirhabdus</taxon>
    </lineage>
</organism>
<keyword evidence="14" id="KW-1185">Reference proteome</keyword>
<dbReference type="InterPro" id="IPR001206">
    <property type="entry name" value="Diacylglycerol_kinase_cat_dom"/>
</dbReference>
<dbReference type="RefSeq" id="WP_279244527.1">
    <property type="nucleotide sequence ID" value="NZ_SHNN01000001.1"/>
</dbReference>
<reference evidence="13" key="1">
    <citation type="submission" date="2019-02" db="EMBL/GenBank/DDBJ databases">
        <authorList>
            <person name="Li S.-H."/>
        </authorList>
    </citation>
    <scope>NUCLEOTIDE SEQUENCE</scope>
    <source>
        <strain evidence="13">IMCC14734</strain>
    </source>
</reference>
<evidence type="ECO:0000259" key="12">
    <source>
        <dbReference type="PROSITE" id="PS50146"/>
    </source>
</evidence>
<dbReference type="SMART" id="SM00046">
    <property type="entry name" value="DAGKc"/>
    <property type="match status" value="1"/>
</dbReference>
<keyword evidence="3" id="KW-0808">Transferase</keyword>
<keyword evidence="11" id="KW-1208">Phospholipid metabolism</keyword>
<feature type="domain" description="DAGKc" evidence="12">
    <location>
        <begin position="1"/>
        <end position="137"/>
    </location>
</feature>
<evidence type="ECO:0000256" key="6">
    <source>
        <dbReference type="ARBA" id="ARBA00022777"/>
    </source>
</evidence>
<evidence type="ECO:0000313" key="14">
    <source>
        <dbReference type="Proteomes" id="UP001143362"/>
    </source>
</evidence>